<evidence type="ECO:0000313" key="2">
    <source>
        <dbReference type="Proteomes" id="UP000011083"/>
    </source>
</evidence>
<dbReference type="VEuPathDB" id="AmoebaDB:ACA1_043590"/>
<dbReference type="Proteomes" id="UP000011083">
    <property type="component" value="Unassembled WGS sequence"/>
</dbReference>
<dbReference type="RefSeq" id="XP_004338941.1">
    <property type="nucleotide sequence ID" value="XM_004338893.1"/>
</dbReference>
<dbReference type="GeneID" id="14917575"/>
<dbReference type="EMBL" id="KB007981">
    <property type="protein sequence ID" value="ELR16928.1"/>
    <property type="molecule type" value="Genomic_DNA"/>
</dbReference>
<dbReference type="KEGG" id="acan:ACA1_043590"/>
<organism evidence="1 2">
    <name type="scientific">Acanthamoeba castellanii (strain ATCC 30010 / Neff)</name>
    <dbReference type="NCBI Taxonomy" id="1257118"/>
    <lineage>
        <taxon>Eukaryota</taxon>
        <taxon>Amoebozoa</taxon>
        <taxon>Discosea</taxon>
        <taxon>Longamoebia</taxon>
        <taxon>Centramoebida</taxon>
        <taxon>Acanthamoebidae</taxon>
        <taxon>Acanthamoeba</taxon>
    </lineage>
</organism>
<proteinExistence type="predicted"/>
<protein>
    <submittedName>
        <fullName evidence="1">Uncharacterized protein</fullName>
    </submittedName>
</protein>
<accession>L8GWF9</accession>
<reference evidence="1 2" key="1">
    <citation type="journal article" date="2013" name="Genome Biol.">
        <title>Genome of Acanthamoeba castellanii highlights extensive lateral gene transfer and early evolution of tyrosine kinase signaling.</title>
        <authorList>
            <person name="Clarke M."/>
            <person name="Lohan A.J."/>
            <person name="Liu B."/>
            <person name="Lagkouvardos I."/>
            <person name="Roy S."/>
            <person name="Zafar N."/>
            <person name="Bertelli C."/>
            <person name="Schilde C."/>
            <person name="Kianianmomeni A."/>
            <person name="Burglin T.R."/>
            <person name="Frech C."/>
            <person name="Turcotte B."/>
            <person name="Kopec K.O."/>
            <person name="Synnott J.M."/>
            <person name="Choo C."/>
            <person name="Paponov I."/>
            <person name="Finkler A."/>
            <person name="Soon Heng Tan C."/>
            <person name="Hutchins A.P."/>
            <person name="Weinmeier T."/>
            <person name="Rattei T."/>
            <person name="Chu J.S."/>
            <person name="Gimenez G."/>
            <person name="Irimia M."/>
            <person name="Rigden D.J."/>
            <person name="Fitzpatrick D.A."/>
            <person name="Lorenzo-Morales J."/>
            <person name="Bateman A."/>
            <person name="Chiu C.H."/>
            <person name="Tang P."/>
            <person name="Hegemann P."/>
            <person name="Fromm H."/>
            <person name="Raoult D."/>
            <person name="Greub G."/>
            <person name="Miranda-Saavedra D."/>
            <person name="Chen N."/>
            <person name="Nash P."/>
            <person name="Ginger M.L."/>
            <person name="Horn M."/>
            <person name="Schaap P."/>
            <person name="Caler L."/>
            <person name="Loftus B."/>
        </authorList>
    </citation>
    <scope>NUCLEOTIDE SEQUENCE [LARGE SCALE GENOMIC DNA]</scope>
    <source>
        <strain evidence="1 2">Neff</strain>
    </source>
</reference>
<gene>
    <name evidence="1" type="ORF">ACA1_043590</name>
</gene>
<keyword evidence="2" id="KW-1185">Reference proteome</keyword>
<name>L8GWF9_ACACF</name>
<dbReference type="AlphaFoldDB" id="L8GWF9"/>
<evidence type="ECO:0000313" key="1">
    <source>
        <dbReference type="EMBL" id="ELR16928.1"/>
    </source>
</evidence>
<sequence length="117" mass="13117">MDAPLHFKVETYEDRGNHPWVRKNYELDVPRTATVREALALFRANGAPSWMSDQKLAQELGLHIPRSLSSRPSLSPGVDDSPPIADDVLDSKVVDCGLCERKFTFSSNRPRGFGVYD</sequence>